<comment type="caution">
    <text evidence="2">The sequence shown here is derived from an EMBL/GenBank/DDBJ whole genome shotgun (WGS) entry which is preliminary data.</text>
</comment>
<sequence>GHVDFAAQLNDYAAERLSAFKRTGDLSALTDATKMLQQAADLTPLSHPNLPCFLDNLGNSFFFRFDGTGELSDIHHAIAVQQRAVDLTPMGHPKLPNYLTNLGNSFSYRSERTGDLSDISHAIALQQKAADLTPVGHADLPDYLNNLGNAFIGRFERVGELSDLAEAIEVQQKVVELTPAGHVDLPVYLNNLGKSLICGFERTGELSFIAAAIEAQWKAVDLTPTGHADLPARLNNLGVSFTRHFPRTREPSDIVHAISLQQKAVDLTPTGHADQLGYLNNLGVSFQLRFTSSGDIGFLESSLRYYKAAATPTVGPPRARLTAAKSWARILIQHRPQSGEVIHAFDTALGLVSLIAGLEQTVEGRYTQLENTSGLALEAAAAACTLDRPDKALEWLEQGRCLVWSQLNHLRTPLDDLRIQSENLAQRIADVSKALETAGSSRGQSNVDMSLEQKISIEDKARTHLDLARKWDELLKTARGIPGFGSFLMPLPCSTIMQHLPESGPIVVINIDSGRCDALALLTGKDEPLHIPLPNFSTLTYRSVLESQLRGHNFRSRDLELRGARPLPIGKRHKDLPMHQVLRGLFEEVVKPKVDRTTGKVPPRLWWCPTGPLSFLPLHAAGIYRGSNQESVFDYVVSSYTPTVTALTDRVKSSHLVDSKASGLFLTSQPSVPGACSIPGTTKEVRSIFERAEGRGVKVLKIEGDEMTVGECLEHMQRFSCIHLACHGEQNAAEPLRSRFLFHQGSLELGTILKSNLKRADLAFLSACQTSTGKETLSDEAVHLAAGMLAAGYRRVVGTMWSIGDEAAQDVATSFYEYLLTREGEDGADNFDGTHSALALHHATQKLRLSLDDSERSLLTWIPFVHFGL</sequence>
<dbReference type="EMBL" id="JACGCI010000015">
    <property type="protein sequence ID" value="KAF6759605.1"/>
    <property type="molecule type" value="Genomic_DNA"/>
</dbReference>
<gene>
    <name evidence="2" type="ORF">DFP72DRAFT_806539</name>
</gene>
<dbReference type="SUPFAM" id="SSF48452">
    <property type="entry name" value="TPR-like"/>
    <property type="match status" value="1"/>
</dbReference>
<protein>
    <submittedName>
        <fullName evidence="2">CHAT domain-containing protein</fullName>
    </submittedName>
</protein>
<name>A0A8H6M965_9AGAR</name>
<dbReference type="InterPro" id="IPR024983">
    <property type="entry name" value="CHAT_dom"/>
</dbReference>
<evidence type="ECO:0000259" key="1">
    <source>
        <dbReference type="Pfam" id="PF12770"/>
    </source>
</evidence>
<dbReference type="Gene3D" id="1.25.40.10">
    <property type="entry name" value="Tetratricopeptide repeat domain"/>
    <property type="match status" value="1"/>
</dbReference>
<dbReference type="OrthoDB" id="9991317at2759"/>
<keyword evidence="3" id="KW-1185">Reference proteome</keyword>
<reference evidence="2 3" key="1">
    <citation type="submission" date="2020-07" db="EMBL/GenBank/DDBJ databases">
        <title>Comparative genomics of pyrophilous fungi reveals a link between fire events and developmental genes.</title>
        <authorList>
            <consortium name="DOE Joint Genome Institute"/>
            <person name="Steindorff A.S."/>
            <person name="Carver A."/>
            <person name="Calhoun S."/>
            <person name="Stillman K."/>
            <person name="Liu H."/>
            <person name="Lipzen A."/>
            <person name="Pangilinan J."/>
            <person name="Labutti K."/>
            <person name="Bruns T.D."/>
            <person name="Grigoriev I.V."/>
        </authorList>
    </citation>
    <scope>NUCLEOTIDE SEQUENCE [LARGE SCALE GENOMIC DNA]</scope>
    <source>
        <strain evidence="2 3">CBS 144469</strain>
    </source>
</reference>
<proteinExistence type="predicted"/>
<organism evidence="2 3">
    <name type="scientific">Ephemerocybe angulata</name>
    <dbReference type="NCBI Taxonomy" id="980116"/>
    <lineage>
        <taxon>Eukaryota</taxon>
        <taxon>Fungi</taxon>
        <taxon>Dikarya</taxon>
        <taxon>Basidiomycota</taxon>
        <taxon>Agaricomycotina</taxon>
        <taxon>Agaricomycetes</taxon>
        <taxon>Agaricomycetidae</taxon>
        <taxon>Agaricales</taxon>
        <taxon>Agaricineae</taxon>
        <taxon>Psathyrellaceae</taxon>
        <taxon>Ephemerocybe</taxon>
    </lineage>
</organism>
<feature type="domain" description="CHAT" evidence="1">
    <location>
        <begin position="581"/>
        <end position="868"/>
    </location>
</feature>
<dbReference type="PANTHER" id="PTHR19959:SF119">
    <property type="entry name" value="FUNGAL LIPASE-LIKE DOMAIN-CONTAINING PROTEIN"/>
    <property type="match status" value="1"/>
</dbReference>
<dbReference type="InterPro" id="IPR011990">
    <property type="entry name" value="TPR-like_helical_dom_sf"/>
</dbReference>
<dbReference type="AlphaFoldDB" id="A0A8H6M965"/>
<accession>A0A8H6M965</accession>
<evidence type="ECO:0000313" key="2">
    <source>
        <dbReference type="EMBL" id="KAF6759605.1"/>
    </source>
</evidence>
<dbReference type="Pfam" id="PF12770">
    <property type="entry name" value="CHAT"/>
    <property type="match status" value="1"/>
</dbReference>
<evidence type="ECO:0000313" key="3">
    <source>
        <dbReference type="Proteomes" id="UP000521943"/>
    </source>
</evidence>
<dbReference type="PANTHER" id="PTHR19959">
    <property type="entry name" value="KINESIN LIGHT CHAIN"/>
    <property type="match status" value="1"/>
</dbReference>
<dbReference type="Proteomes" id="UP000521943">
    <property type="component" value="Unassembled WGS sequence"/>
</dbReference>
<feature type="non-terminal residue" evidence="2">
    <location>
        <position position="1"/>
    </location>
</feature>